<dbReference type="InterPro" id="IPR016039">
    <property type="entry name" value="Thiolase-like"/>
</dbReference>
<dbReference type="PROSITE" id="PS00012">
    <property type="entry name" value="PHOSPHOPANTETHEINE"/>
    <property type="match status" value="1"/>
</dbReference>
<keyword evidence="2" id="KW-0596">Phosphopantetheine</keyword>
<accession>A0ABV3DH35</accession>
<dbReference type="PANTHER" id="PTHR43775">
    <property type="entry name" value="FATTY ACID SYNTHASE"/>
    <property type="match status" value="1"/>
</dbReference>
<dbReference type="EMBL" id="JBEZFP010000036">
    <property type="protein sequence ID" value="MEU8135053.1"/>
    <property type="molecule type" value="Genomic_DNA"/>
</dbReference>
<organism evidence="13 14">
    <name type="scientific">Streptodolium elevatio</name>
    <dbReference type="NCBI Taxonomy" id="3157996"/>
    <lineage>
        <taxon>Bacteria</taxon>
        <taxon>Bacillati</taxon>
        <taxon>Actinomycetota</taxon>
        <taxon>Actinomycetes</taxon>
        <taxon>Kitasatosporales</taxon>
        <taxon>Streptomycetaceae</taxon>
        <taxon>Streptodolium</taxon>
    </lineage>
</organism>
<dbReference type="Pfam" id="PF00698">
    <property type="entry name" value="Acyl_transf_1"/>
    <property type="match status" value="1"/>
</dbReference>
<dbReference type="PROSITE" id="PS50075">
    <property type="entry name" value="CARRIER"/>
    <property type="match status" value="2"/>
</dbReference>
<evidence type="ECO:0000256" key="5">
    <source>
        <dbReference type="ARBA" id="ARBA00023194"/>
    </source>
</evidence>
<dbReference type="InterPro" id="IPR009081">
    <property type="entry name" value="PP-bd_ACP"/>
</dbReference>
<evidence type="ECO:0000259" key="12">
    <source>
        <dbReference type="PROSITE" id="PS52019"/>
    </source>
</evidence>
<feature type="domain" description="Carrier" evidence="10">
    <location>
        <begin position="1"/>
        <end position="70"/>
    </location>
</feature>
<dbReference type="InterPro" id="IPR032821">
    <property type="entry name" value="PKS_assoc"/>
</dbReference>
<dbReference type="PROSITE" id="PS00606">
    <property type="entry name" value="KS3_1"/>
    <property type="match status" value="1"/>
</dbReference>
<dbReference type="SUPFAM" id="SSF51735">
    <property type="entry name" value="NAD(P)-binding Rossmann-fold domains"/>
    <property type="match status" value="2"/>
</dbReference>
<dbReference type="InterPro" id="IPR050091">
    <property type="entry name" value="PKS_NRPS_Biosynth_Enz"/>
</dbReference>
<dbReference type="InterPro" id="IPR020806">
    <property type="entry name" value="PKS_PP-bd"/>
</dbReference>
<dbReference type="InterPro" id="IPR057326">
    <property type="entry name" value="KR_dom"/>
</dbReference>
<dbReference type="InterPro" id="IPR006162">
    <property type="entry name" value="Ppantetheine_attach_site"/>
</dbReference>
<dbReference type="Gene3D" id="3.10.129.110">
    <property type="entry name" value="Polyketide synthase dehydratase"/>
    <property type="match status" value="1"/>
</dbReference>
<evidence type="ECO:0000256" key="3">
    <source>
        <dbReference type="ARBA" id="ARBA00022553"/>
    </source>
</evidence>
<evidence type="ECO:0000256" key="8">
    <source>
        <dbReference type="PROSITE-ProRule" id="PRU01363"/>
    </source>
</evidence>
<reference evidence="13 14" key="1">
    <citation type="submission" date="2024-06" db="EMBL/GenBank/DDBJ databases">
        <title>The Natural Products Discovery Center: Release of the First 8490 Sequenced Strains for Exploring Actinobacteria Biosynthetic Diversity.</title>
        <authorList>
            <person name="Kalkreuter E."/>
            <person name="Kautsar S.A."/>
            <person name="Yang D."/>
            <person name="Bader C.D."/>
            <person name="Teijaro C.N."/>
            <person name="Fluegel L."/>
            <person name="Davis C.M."/>
            <person name="Simpson J.R."/>
            <person name="Lauterbach L."/>
            <person name="Steele A.D."/>
            <person name="Gui C."/>
            <person name="Meng S."/>
            <person name="Li G."/>
            <person name="Viehrig K."/>
            <person name="Ye F."/>
            <person name="Su P."/>
            <person name="Kiefer A.F."/>
            <person name="Nichols A."/>
            <person name="Cepeda A.J."/>
            <person name="Yan W."/>
            <person name="Fan B."/>
            <person name="Jiang Y."/>
            <person name="Adhikari A."/>
            <person name="Zheng C.-J."/>
            <person name="Schuster L."/>
            <person name="Cowan T.M."/>
            <person name="Smanski M.J."/>
            <person name="Chevrette M.G."/>
            <person name="De Carvalho L.P.S."/>
            <person name="Shen B."/>
        </authorList>
    </citation>
    <scope>NUCLEOTIDE SEQUENCE [LARGE SCALE GENOMIC DNA]</scope>
    <source>
        <strain evidence="13 14">NPDC048946</strain>
    </source>
</reference>
<dbReference type="SUPFAM" id="SSF52151">
    <property type="entry name" value="FabD/lysophospholipase-like"/>
    <property type="match status" value="1"/>
</dbReference>
<dbReference type="PANTHER" id="PTHR43775:SF51">
    <property type="entry name" value="INACTIVE PHENOLPHTHIOCEROL SYNTHESIS POLYKETIDE SYNTHASE TYPE I PKS1-RELATED"/>
    <property type="match status" value="1"/>
</dbReference>
<dbReference type="InterPro" id="IPR042104">
    <property type="entry name" value="PKS_dehydratase_sf"/>
</dbReference>
<feature type="active site" description="Proton donor; for dehydratase activity" evidence="8">
    <location>
        <position position="1215"/>
    </location>
</feature>
<evidence type="ECO:0000256" key="6">
    <source>
        <dbReference type="ARBA" id="ARBA00023268"/>
    </source>
</evidence>
<feature type="domain" description="PKS/mFAS DH" evidence="12">
    <location>
        <begin position="1016"/>
        <end position="1292"/>
    </location>
</feature>
<dbReference type="SMART" id="SM01294">
    <property type="entry name" value="PKS_PP_betabranch"/>
    <property type="match status" value="1"/>
</dbReference>
<dbReference type="Pfam" id="PF00109">
    <property type="entry name" value="ketoacyl-synt"/>
    <property type="match status" value="1"/>
</dbReference>
<comment type="pathway">
    <text evidence="1">Antibiotic biosynthesis.</text>
</comment>
<feature type="compositionally biased region" description="Basic and acidic residues" evidence="9">
    <location>
        <begin position="1"/>
        <end position="13"/>
    </location>
</feature>
<feature type="active site" description="Proton acceptor; for dehydratase activity" evidence="8">
    <location>
        <position position="1048"/>
    </location>
</feature>
<feature type="region of interest" description="Disordered" evidence="9">
    <location>
        <begin position="79"/>
        <end position="104"/>
    </location>
</feature>
<evidence type="ECO:0000256" key="7">
    <source>
        <dbReference type="ARBA" id="ARBA00023315"/>
    </source>
</evidence>
<dbReference type="InterPro" id="IPR020807">
    <property type="entry name" value="PKS_DH"/>
</dbReference>
<dbReference type="InterPro" id="IPR014031">
    <property type="entry name" value="Ketoacyl_synth_C"/>
</dbReference>
<dbReference type="SMART" id="SM00823">
    <property type="entry name" value="PKS_PP"/>
    <property type="match status" value="2"/>
</dbReference>
<keyword evidence="6" id="KW-0511">Multifunctional enzyme</keyword>
<dbReference type="InterPro" id="IPR055123">
    <property type="entry name" value="SpnB-like_Rossmann"/>
</dbReference>
<keyword evidence="7" id="KW-0012">Acyltransferase</keyword>
<feature type="region of interest" description="C-terminal hotdog fold" evidence="8">
    <location>
        <begin position="1154"/>
        <end position="1292"/>
    </location>
</feature>
<dbReference type="PROSITE" id="PS52004">
    <property type="entry name" value="KS3_2"/>
    <property type="match status" value="1"/>
</dbReference>
<keyword evidence="5" id="KW-0045">Antibiotic biosynthesis</keyword>
<evidence type="ECO:0000256" key="1">
    <source>
        <dbReference type="ARBA" id="ARBA00004792"/>
    </source>
</evidence>
<dbReference type="SUPFAM" id="SSF47336">
    <property type="entry name" value="ACP-like"/>
    <property type="match status" value="2"/>
</dbReference>
<dbReference type="InterPro" id="IPR049551">
    <property type="entry name" value="PKS_DH_C"/>
</dbReference>
<dbReference type="Gene3D" id="3.30.70.3290">
    <property type="match status" value="1"/>
</dbReference>
<keyword evidence="3" id="KW-0597">Phosphoprotein</keyword>
<dbReference type="Pfam" id="PF16197">
    <property type="entry name" value="KAsynt_C_assoc"/>
    <property type="match status" value="1"/>
</dbReference>
<dbReference type="SMART" id="SM00825">
    <property type="entry name" value="PKS_KS"/>
    <property type="match status" value="1"/>
</dbReference>
<dbReference type="SUPFAM" id="SSF55048">
    <property type="entry name" value="Probable ACP-binding domain of malonyl-CoA ACP transacylase"/>
    <property type="match status" value="1"/>
</dbReference>
<dbReference type="CDD" id="cd08956">
    <property type="entry name" value="KR_3_FAS_SDR_x"/>
    <property type="match status" value="1"/>
</dbReference>
<dbReference type="Pfam" id="PF02801">
    <property type="entry name" value="Ketoacyl-synt_C"/>
    <property type="match status" value="1"/>
</dbReference>
<evidence type="ECO:0000256" key="9">
    <source>
        <dbReference type="SAM" id="MobiDB-lite"/>
    </source>
</evidence>
<dbReference type="Pfam" id="PF14765">
    <property type="entry name" value="PS-DH"/>
    <property type="match status" value="1"/>
</dbReference>
<dbReference type="Pfam" id="PF00550">
    <property type="entry name" value="PP-binding"/>
    <property type="match status" value="2"/>
</dbReference>
<dbReference type="Gene3D" id="3.40.50.720">
    <property type="entry name" value="NAD(P)-binding Rossmann-like Domain"/>
    <property type="match status" value="1"/>
</dbReference>
<dbReference type="InterPro" id="IPR018201">
    <property type="entry name" value="Ketoacyl_synth_AS"/>
</dbReference>
<dbReference type="Proteomes" id="UP001551482">
    <property type="component" value="Unassembled WGS sequence"/>
</dbReference>
<evidence type="ECO:0000256" key="2">
    <source>
        <dbReference type="ARBA" id="ARBA00022450"/>
    </source>
</evidence>
<dbReference type="Gene3D" id="3.40.366.10">
    <property type="entry name" value="Malonyl-Coenzyme A Acyl Carrier Protein, domain 2"/>
    <property type="match status" value="1"/>
</dbReference>
<evidence type="ECO:0000313" key="14">
    <source>
        <dbReference type="Proteomes" id="UP001551482"/>
    </source>
</evidence>
<dbReference type="Pfam" id="PF21089">
    <property type="entry name" value="PKS_DH_N"/>
    <property type="match status" value="1"/>
</dbReference>
<dbReference type="Gene3D" id="3.40.47.10">
    <property type="match status" value="1"/>
</dbReference>
<evidence type="ECO:0000256" key="4">
    <source>
        <dbReference type="ARBA" id="ARBA00022679"/>
    </source>
</evidence>
<dbReference type="InterPro" id="IPR049552">
    <property type="entry name" value="PKS_DH_N"/>
</dbReference>
<dbReference type="InterPro" id="IPR020841">
    <property type="entry name" value="PKS_Beta-ketoAc_synthase_dom"/>
</dbReference>
<protein>
    <submittedName>
        <fullName evidence="13">Type I polyketide synthase</fullName>
    </submittedName>
</protein>
<dbReference type="SMART" id="SM00822">
    <property type="entry name" value="PKS_KR"/>
    <property type="match status" value="1"/>
</dbReference>
<dbReference type="CDD" id="cd00833">
    <property type="entry name" value="PKS"/>
    <property type="match status" value="1"/>
</dbReference>
<proteinExistence type="predicted"/>
<name>A0ABV3DH35_9ACTN</name>
<feature type="region of interest" description="Disordered" evidence="9">
    <location>
        <begin position="1"/>
        <end position="24"/>
    </location>
</feature>
<feature type="domain" description="Ketosynthase family 3 (KS3)" evidence="11">
    <location>
        <begin position="105"/>
        <end position="529"/>
    </location>
</feature>
<dbReference type="PROSITE" id="PS52019">
    <property type="entry name" value="PKS_MFAS_DH"/>
    <property type="match status" value="1"/>
</dbReference>
<keyword evidence="14" id="KW-1185">Reference proteome</keyword>
<evidence type="ECO:0000259" key="10">
    <source>
        <dbReference type="PROSITE" id="PS50075"/>
    </source>
</evidence>
<feature type="region of interest" description="N-terminal hotdog fold" evidence="8">
    <location>
        <begin position="1016"/>
        <end position="1141"/>
    </location>
</feature>
<dbReference type="SUPFAM" id="SSF53901">
    <property type="entry name" value="Thiolase-like"/>
    <property type="match status" value="1"/>
</dbReference>
<dbReference type="SMART" id="SM00827">
    <property type="entry name" value="PKS_AT"/>
    <property type="match status" value="1"/>
</dbReference>
<dbReference type="InterPro" id="IPR036736">
    <property type="entry name" value="ACP-like_sf"/>
</dbReference>
<sequence>MREKAAEVLDRPGADSIPPERSLEEQGFDSLSALEFAESLSSVLGLRLAATLVFDYPTPVALAEHLRAELAALDAESAPDAGAAVSDPAAGPAQGAGRTGEPTDDDRIAIVAMACRFPGGVRSPDDFWRLLAEGRDAIGPFPKDRGWDEDDLFAAAPGRIPKSAVREGGFLYDAAEFDAEFFRLSPREAITMDPQQRLLLETSWEALERAGVDPTALRGSRTGVFAGVVQSDYALSPDEVSEDLWGHLMTGNATSVISGRVAYSLGLEGPVFSVDTACSSSLVALHLACRSLREGECSMALVGGVTVMATPVVFTEFSRQQGLAPDARCKSFAAAADGTAWSEGVGVVVCERLSDARRAGRTVLAVVRGSAINHDGASNGLTAPNGPSQQRLIGQALADAGLGPADVDAVEAHGTGTRLGDPIEAQALLAAYGQDRERPLLLGSVKSNIGHAQAAAGIAGLIKTVLAMRHGVLPRTLHVDEPSPMIDWSAGAVELLTEERAWPRSGRPRRAAVSSFGISGTNAHVIVEEGAPVADASTAPPDSAAFAAAGPAELRSGAFPVPWLLSGRTRSDMRTQARQLHEYVSARPDLGTIEVGAALATTRSALEYRGAVVGGTRDELLSALGILADSDVPSADAGIAEGPSGDGPVVFAFSGQGSQRIGMGRELCLASRDFAEAWDEVCEALDGHLDRPLRDVVHAEPGSADAALLDETLYTQTGLFALQVGLYRLLLARGVRPDYLIGHSIGELTAAHVSGVLSLPDAAALVAARGRLMQEQTAGGAMFVVRATEDEVRAEGGIGPDISIAAVNGPASVVLSGETDAVAELAAAWRAKGRLIKRLKVNRAFHSPLMDPMLAEFERVAERLSYTAPTVPIVSNVTGRLASAGELAMPSHWVRHVRQTVRFAEGVAWLRGQGAAAYVELGPGRTATAMIQDCLDGDPALVTPTLRADRPEPVALTGALARLHNQGTRVDWAGVFDGARPAELPPHTFARKPYWLTKVRPGAGDVTGAGQRSADHPLLGALVELPDDEGLVLTGRISLDTHPWLADHAVLGSVVVPGTALVELAVQAADRSGCEQVRELLVQTPLVMPAEHFVQLRVVVRAPDADGLRPVAVYGRVEGAGADEAWTCHASGRLGPDDSDEMPGRLAVWPPPGGVAMALEGFYAGLAERGYRYGPGFRGLVAAWERGDEVFAEVELPEELREQAGAFAVHPALLDAALHAVGVGRDADDDRVALPFAWTGVQVHATGAASLRVRLTRLDGERMALTVADSRGRPVASVGELAFLPVAADQLRASGGGAYESLFRVQWGPVGRGTPRAGRFAVVEDAPTPLTEVWAGLGVPVAAGLAALPEPAPDTVIVPLAADPVLVKGGDAAAQAHEIAGRTLELVTTWLADPRFAESRLVLLTSGAVSAVPGEPVTDAAAAAAWGLVRSAQSENPGRFVLVDTDASERSAGAIGGALGTGEPQLALRAGDALVPRLGRVERASAEPAEAPFGNGTVLITGGTGALGLLLARHLATAHGVRNLVLASRRGPDAEGVAAFTAELAAAGASVRTVAVDTADREECERLLAGIPGTQPLTAVLHLAGTLDDGLVQSLTRERLDAVLRPKVDALWHLHELTQDRADLAAFVVFSSAAGILGSPGQANYAAANAFSDAVAQLRRAAGLPALSLAWGAWEQSGGMADRTGDTLARRAARSGMALLSAEEGLALFDAALGVRDDVQVPVRLDLAALAGQAETAGEEAVPLLLRGLVRAPAGRRAGGEGTADLTKALAEAAPEDAERLLVDLVRSHVASVLGHASPDAVDVSRNLVDLGFDSLSGVELRNRLSAVTGLRLPATVVFDYPTVDAMASYLRSELAPGTTGTAVAVLEELDRLEAALGKLSLDTIARIRLTASLERILTRVGPTVAADKIDAAALDDDFFPAAG</sequence>
<dbReference type="InterPro" id="IPR036291">
    <property type="entry name" value="NAD(P)-bd_dom_sf"/>
</dbReference>
<dbReference type="SMART" id="SM00826">
    <property type="entry name" value="PKS_DH"/>
    <property type="match status" value="1"/>
</dbReference>
<dbReference type="InterPro" id="IPR014030">
    <property type="entry name" value="Ketoacyl_synth_N"/>
</dbReference>
<dbReference type="Pfam" id="PF22953">
    <property type="entry name" value="SpnB_Rossmann"/>
    <property type="match status" value="1"/>
</dbReference>
<evidence type="ECO:0000313" key="13">
    <source>
        <dbReference type="EMBL" id="MEU8135053.1"/>
    </source>
</evidence>
<comment type="caution">
    <text evidence="13">The sequence shown here is derived from an EMBL/GenBank/DDBJ whole genome shotgun (WGS) entry which is preliminary data.</text>
</comment>
<dbReference type="InterPro" id="IPR049900">
    <property type="entry name" value="PKS_mFAS_DH"/>
</dbReference>
<dbReference type="Pfam" id="PF08659">
    <property type="entry name" value="KR"/>
    <property type="match status" value="1"/>
</dbReference>
<dbReference type="InterPro" id="IPR016035">
    <property type="entry name" value="Acyl_Trfase/lysoPLipase"/>
</dbReference>
<evidence type="ECO:0000259" key="11">
    <source>
        <dbReference type="PROSITE" id="PS52004"/>
    </source>
</evidence>
<dbReference type="InterPro" id="IPR001227">
    <property type="entry name" value="Ac_transferase_dom_sf"/>
</dbReference>
<dbReference type="Gene3D" id="1.10.1200.10">
    <property type="entry name" value="ACP-like"/>
    <property type="match status" value="2"/>
</dbReference>
<dbReference type="InterPro" id="IPR013968">
    <property type="entry name" value="PKS_KR"/>
</dbReference>
<gene>
    <name evidence="13" type="ORF">AB0C36_16235</name>
</gene>
<keyword evidence="4" id="KW-0808">Transferase</keyword>
<feature type="domain" description="Carrier" evidence="10">
    <location>
        <begin position="1780"/>
        <end position="1855"/>
    </location>
</feature>
<dbReference type="InterPro" id="IPR016036">
    <property type="entry name" value="Malonyl_transacylase_ACP-bd"/>
</dbReference>
<dbReference type="InterPro" id="IPR014043">
    <property type="entry name" value="Acyl_transferase_dom"/>
</dbReference>